<protein>
    <submittedName>
        <fullName evidence="5">Col_cuticle_N domain-containing protein</fullName>
    </submittedName>
</protein>
<feature type="region of interest" description="Disordered" evidence="2">
    <location>
        <begin position="95"/>
        <end position="123"/>
    </location>
</feature>
<organism evidence="4 5">
    <name type="scientific">Strongyloides venezuelensis</name>
    <name type="common">Threadworm</name>
    <dbReference type="NCBI Taxonomy" id="75913"/>
    <lineage>
        <taxon>Eukaryota</taxon>
        <taxon>Metazoa</taxon>
        <taxon>Ecdysozoa</taxon>
        <taxon>Nematoda</taxon>
        <taxon>Chromadorea</taxon>
        <taxon>Rhabditida</taxon>
        <taxon>Tylenchina</taxon>
        <taxon>Panagrolaimomorpha</taxon>
        <taxon>Strongyloidoidea</taxon>
        <taxon>Strongyloididae</taxon>
        <taxon>Strongyloides</taxon>
    </lineage>
</organism>
<accession>A0A0K0FX21</accession>
<feature type="transmembrane region" description="Helical" evidence="3">
    <location>
        <begin position="7"/>
        <end position="31"/>
    </location>
</feature>
<keyword evidence="3" id="KW-1133">Transmembrane helix</keyword>
<dbReference type="AlphaFoldDB" id="A0A0K0FX21"/>
<name>A0A0K0FX21_STRVS</name>
<dbReference type="Pfam" id="PF01391">
    <property type="entry name" value="Collagen"/>
    <property type="match status" value="2"/>
</dbReference>
<keyword evidence="4" id="KW-1185">Reference proteome</keyword>
<dbReference type="STRING" id="75913.A0A0K0FX21"/>
<dbReference type="Proteomes" id="UP000035680">
    <property type="component" value="Unassembled WGS sequence"/>
</dbReference>
<dbReference type="PANTHER" id="PTHR24637:SF420">
    <property type="entry name" value="NEMATODE CUTICLE COLLAGEN N-TERMINAL DOMAIN-CONTAINING PROTEIN"/>
    <property type="match status" value="1"/>
</dbReference>
<sequence length="375" mass="39861">MTETSKQILITSTAITTLLVVFIIIFLPAAITSFQKKSSFILEHVNKCQFENREIWKMIADKKTFKRSKRGYANNYGGEGLQTVSGACCSCQQGLPGPQGRKGKPGKDGTPGRVGVPGRKGKDGIYIYPQVEVRDSCQKCPPAPIGPPGLPGPKGPRGEAGNPGRPGVQGNPGRKGPNGPTGAPGAPGEPGVQGPPGDPGRVLNGAPQGPAGPPGPVGPRGRIGVAGRDGQPGMEGIPGIRGHMGDRGQNGLPGPMGPPGPRGPPGNPGSCSHCRNLKFNKNVESDNNNYEVEVPKKESYAPSVTPYQNKNPSNDYSSNSERQQHSRIDKQHLATTSVPFKLLLPSKGKTMKNYERGYDDYRERLAMSRRLRQRA</sequence>
<feature type="region of interest" description="Disordered" evidence="2">
    <location>
        <begin position="138"/>
        <end position="340"/>
    </location>
</feature>
<keyword evidence="3" id="KW-0812">Transmembrane</keyword>
<evidence type="ECO:0000256" key="3">
    <source>
        <dbReference type="SAM" id="Phobius"/>
    </source>
</evidence>
<reference evidence="4" key="1">
    <citation type="submission" date="2014-07" db="EMBL/GenBank/DDBJ databases">
        <authorList>
            <person name="Martin A.A"/>
            <person name="De Silva N."/>
        </authorList>
    </citation>
    <scope>NUCLEOTIDE SEQUENCE</scope>
</reference>
<evidence type="ECO:0000313" key="4">
    <source>
        <dbReference type="Proteomes" id="UP000035680"/>
    </source>
</evidence>
<reference evidence="5" key="2">
    <citation type="submission" date="2015-08" db="UniProtKB">
        <authorList>
            <consortium name="WormBaseParasite"/>
        </authorList>
    </citation>
    <scope>IDENTIFICATION</scope>
</reference>
<evidence type="ECO:0000256" key="1">
    <source>
        <dbReference type="ARBA" id="ARBA00022737"/>
    </source>
</evidence>
<feature type="compositionally biased region" description="Pro residues" evidence="2">
    <location>
        <begin position="255"/>
        <end position="267"/>
    </location>
</feature>
<evidence type="ECO:0000313" key="5">
    <source>
        <dbReference type="WBParaSite" id="SVE_1698800.1"/>
    </source>
</evidence>
<evidence type="ECO:0000256" key="2">
    <source>
        <dbReference type="SAM" id="MobiDB-lite"/>
    </source>
</evidence>
<feature type="compositionally biased region" description="Basic and acidic residues" evidence="2">
    <location>
        <begin position="322"/>
        <end position="332"/>
    </location>
</feature>
<keyword evidence="1" id="KW-0677">Repeat</keyword>
<feature type="compositionally biased region" description="Low complexity" evidence="2">
    <location>
        <begin position="177"/>
        <end position="192"/>
    </location>
</feature>
<keyword evidence="3" id="KW-0472">Membrane</keyword>
<dbReference type="Gene3D" id="1.20.5.320">
    <property type="entry name" value="6-Phosphogluconate Dehydrogenase, domain 3"/>
    <property type="match status" value="1"/>
</dbReference>
<feature type="compositionally biased region" description="Low complexity" evidence="2">
    <location>
        <begin position="219"/>
        <end position="228"/>
    </location>
</feature>
<dbReference type="WBParaSite" id="SVE_1698800.1">
    <property type="protein sequence ID" value="SVE_1698800.1"/>
    <property type="gene ID" value="SVE_1698800"/>
</dbReference>
<feature type="compositionally biased region" description="Polar residues" evidence="2">
    <location>
        <begin position="305"/>
        <end position="321"/>
    </location>
</feature>
<dbReference type="PANTHER" id="PTHR24637">
    <property type="entry name" value="COLLAGEN"/>
    <property type="match status" value="1"/>
</dbReference>
<feature type="compositionally biased region" description="Pro residues" evidence="2">
    <location>
        <begin position="141"/>
        <end position="154"/>
    </location>
</feature>
<dbReference type="InterPro" id="IPR008160">
    <property type="entry name" value="Collagen"/>
</dbReference>
<proteinExistence type="predicted"/>